<evidence type="ECO:0000313" key="2">
    <source>
        <dbReference type="Proteomes" id="UP000201588"/>
    </source>
</evidence>
<name>A0A142F186_9CAUD</name>
<protein>
    <recommendedName>
        <fullName evidence="3">DUF4176 domain-containing protein</fullName>
    </recommendedName>
</protein>
<keyword evidence="2" id="KW-1185">Reference proteome</keyword>
<reference evidence="1 2" key="1">
    <citation type="submission" date="2016-01" db="EMBL/GenBank/DDBJ databases">
        <title>Isolation and characterization of bacteriophages from East Africa Rift Valley soda lakes.</title>
        <authorList>
            <person name="van Zyl L.J."/>
            <person name="Nemavhulani S."/>
            <person name="Cowan D.A."/>
            <person name="Trindade M.I."/>
        </authorList>
    </citation>
    <scope>NUCLEOTIDE SEQUENCE [LARGE SCALE GENOMIC DNA]</scope>
</reference>
<evidence type="ECO:0008006" key="3">
    <source>
        <dbReference type="Google" id="ProtNLM"/>
    </source>
</evidence>
<proteinExistence type="predicted"/>
<dbReference type="KEGG" id="vg:28799428"/>
<dbReference type="InterPro" id="IPR025233">
    <property type="entry name" value="DUF4176"/>
</dbReference>
<accession>A0A142F186</accession>
<dbReference type="EMBL" id="KU640380">
    <property type="protein sequence ID" value="AMQ66543.1"/>
    <property type="molecule type" value="Genomic_DNA"/>
</dbReference>
<sequence>MEEYLLPIGSVVIVEDPHDIPKNYMIIGHRIINHSSMRAWDYVSVEYPVGLKRFFKQDRTYDYDNYFYFNHFEIEKVIHKNTVEAENLEKRVVS</sequence>
<dbReference type="RefSeq" id="YP_009275233.1">
    <property type="nucleotide sequence ID" value="NC_030925.1"/>
</dbReference>
<organism evidence="1 2">
    <name type="scientific">Bacillus phage Shbh1</name>
    <dbReference type="NCBI Taxonomy" id="1796992"/>
    <lineage>
        <taxon>Viruses</taxon>
        <taxon>Duplodnaviria</taxon>
        <taxon>Heunggongvirae</taxon>
        <taxon>Uroviricota</taxon>
        <taxon>Caudoviricetes</taxon>
        <taxon>Herelleviridae</taxon>
        <taxon>Bastillevirinae</taxon>
        <taxon>Shalavirus</taxon>
        <taxon>Shalavirus Shbh1</taxon>
    </lineage>
</organism>
<evidence type="ECO:0000313" key="1">
    <source>
        <dbReference type="EMBL" id="AMQ66543.1"/>
    </source>
</evidence>
<dbReference type="Proteomes" id="UP000201588">
    <property type="component" value="Segment"/>
</dbReference>
<dbReference type="Pfam" id="PF13780">
    <property type="entry name" value="DUF4176"/>
    <property type="match status" value="1"/>
</dbReference>
<dbReference type="GeneID" id="28799428"/>